<feature type="compositionally biased region" description="Gly residues" evidence="2">
    <location>
        <begin position="1"/>
        <end position="10"/>
    </location>
</feature>
<keyword evidence="4" id="KW-0969">Cilium</keyword>
<dbReference type="EMBL" id="CP047653">
    <property type="protein sequence ID" value="QHI96496.1"/>
    <property type="molecule type" value="Genomic_DNA"/>
</dbReference>
<dbReference type="KEGG" id="bomb:GT348_09060"/>
<keyword evidence="4" id="KW-0966">Cell projection</keyword>
<organism evidence="4 5">
    <name type="scientific">Aristophania vespae</name>
    <dbReference type="NCBI Taxonomy" id="2697033"/>
    <lineage>
        <taxon>Bacteria</taxon>
        <taxon>Pseudomonadati</taxon>
        <taxon>Pseudomonadota</taxon>
        <taxon>Alphaproteobacteria</taxon>
        <taxon>Acetobacterales</taxon>
        <taxon>Acetobacteraceae</taxon>
        <taxon>Aristophania</taxon>
    </lineage>
</organism>
<feature type="transmembrane region" description="Helical" evidence="3">
    <location>
        <begin position="35"/>
        <end position="53"/>
    </location>
</feature>
<reference evidence="4 5" key="1">
    <citation type="submission" date="2020-01" db="EMBL/GenBank/DDBJ databases">
        <title>Genome sequencing of strain KACC 21507.</title>
        <authorList>
            <person name="Heo J."/>
            <person name="Kim S.-J."/>
            <person name="Kim J.-S."/>
            <person name="Hong S.-B."/>
            <person name="Kwon S.-W."/>
        </authorList>
    </citation>
    <scope>NUCLEOTIDE SEQUENCE [LARGE SCALE GENOMIC DNA]</scope>
    <source>
        <strain evidence="4 5">KACC 21507</strain>
        <plasmid evidence="4 5">unnamed1</plasmid>
    </source>
</reference>
<evidence type="ECO:0000256" key="3">
    <source>
        <dbReference type="SAM" id="Phobius"/>
    </source>
</evidence>
<gene>
    <name evidence="4" type="primary">flhB</name>
    <name evidence="4" type="ORF">GT348_09060</name>
</gene>
<keyword evidence="3" id="KW-0812">Transmembrane</keyword>
<keyword evidence="3" id="KW-0472">Membrane</keyword>
<dbReference type="SUPFAM" id="SSF160544">
    <property type="entry name" value="EscU C-terminal domain-like"/>
    <property type="match status" value="1"/>
</dbReference>
<comment type="similarity">
    <text evidence="1">Belongs to the type III secretion exporter family.</text>
</comment>
<dbReference type="AlphaFoldDB" id="A0A6P1NDV0"/>
<keyword evidence="5" id="KW-1185">Reference proteome</keyword>
<evidence type="ECO:0000313" key="5">
    <source>
        <dbReference type="Proteomes" id="UP000463975"/>
    </source>
</evidence>
<dbReference type="InterPro" id="IPR029025">
    <property type="entry name" value="T3SS_substrate_exporter_C"/>
</dbReference>
<name>A0A6P1NDV0_9PROT</name>
<evidence type="ECO:0000256" key="2">
    <source>
        <dbReference type="SAM" id="MobiDB-lite"/>
    </source>
</evidence>
<dbReference type="PRINTS" id="PR00950">
    <property type="entry name" value="TYPE3IMSPROT"/>
</dbReference>
<dbReference type="GO" id="GO:0009306">
    <property type="term" value="P:protein secretion"/>
    <property type="evidence" value="ECO:0007669"/>
    <property type="project" value="InterPro"/>
</dbReference>
<evidence type="ECO:0000256" key="1">
    <source>
        <dbReference type="ARBA" id="ARBA00010690"/>
    </source>
</evidence>
<geneLocation type="plasmid" evidence="4 5">
    <name>unnamed1</name>
</geneLocation>
<dbReference type="GO" id="GO:0005886">
    <property type="term" value="C:plasma membrane"/>
    <property type="evidence" value="ECO:0007669"/>
    <property type="project" value="TreeGrafter"/>
</dbReference>
<dbReference type="PANTHER" id="PTHR30531">
    <property type="entry name" value="FLAGELLAR BIOSYNTHETIC PROTEIN FLHB"/>
    <property type="match status" value="1"/>
</dbReference>
<dbReference type="Gene3D" id="3.40.1690.10">
    <property type="entry name" value="secretion proteins EscU"/>
    <property type="match status" value="1"/>
</dbReference>
<dbReference type="Pfam" id="PF01312">
    <property type="entry name" value="Bac_export_2"/>
    <property type="match status" value="1"/>
</dbReference>
<dbReference type="RefSeq" id="WP_160619553.1">
    <property type="nucleotide sequence ID" value="NZ_CP047653.1"/>
</dbReference>
<feature type="transmembrane region" description="Helical" evidence="3">
    <location>
        <begin position="152"/>
        <end position="170"/>
    </location>
</feature>
<feature type="region of interest" description="Disordered" evidence="2">
    <location>
        <begin position="1"/>
        <end position="26"/>
    </location>
</feature>
<dbReference type="PANTHER" id="PTHR30531:SF12">
    <property type="entry name" value="FLAGELLAR BIOSYNTHETIC PROTEIN FLHB"/>
    <property type="match status" value="1"/>
</dbReference>
<sequence>MAEEGGGGGEKSQAPTPHKIQKAREEGNVAQSREILLLVSLGTFLLIFVLTIADATKQFLVSMQQLISQFWTIQDDPVSIYRLARQALNNGLAIAIPFMVVGAATVIFFGMLQTGFLFRPQALKIDPKRLSPLKGIKRIFSLNNIIELLKNIFKFSAFALVLYGVAYKAIDISPQTERWTSFQLIRQVGNWFVYATSLILLVQCVITVLDEVWSRYRHFSKLKMSLQEVKDELKQTEGDPAIKSRIRQIRVRRSRQRMMNSVKESTVIIVNPTHYSVALRYDSSSGTAPQLVAKGVDDLAFRIRDVAKEAKVPIISNPPLARALYKLPLETEIPEEFWKPVAAIIAYIIKLKTPGSRSGTN</sequence>
<keyword evidence="3" id="KW-1133">Transmembrane helix</keyword>
<dbReference type="Proteomes" id="UP000463975">
    <property type="component" value="Plasmid unnamed1"/>
</dbReference>
<keyword evidence="4" id="KW-0282">Flagellum</keyword>
<keyword evidence="4" id="KW-0614">Plasmid</keyword>
<proteinExistence type="inferred from homology"/>
<protein>
    <submittedName>
        <fullName evidence="4">Flagellar type III secretion system protein FlhB</fullName>
    </submittedName>
</protein>
<feature type="transmembrane region" description="Helical" evidence="3">
    <location>
        <begin position="190"/>
        <end position="213"/>
    </location>
</feature>
<evidence type="ECO:0000313" key="4">
    <source>
        <dbReference type="EMBL" id="QHI96496.1"/>
    </source>
</evidence>
<feature type="transmembrane region" description="Helical" evidence="3">
    <location>
        <begin position="92"/>
        <end position="118"/>
    </location>
</feature>
<dbReference type="InterPro" id="IPR006135">
    <property type="entry name" value="T3SS_substrate_exporter"/>
</dbReference>
<accession>A0A6P1NDV0</accession>